<sequence length="250" mass="27749">MAWSTRELAGLAGTTVNAIRHYHRSGLLEEPRRLRNGYKQYGVDHLVRLLQIRRLRDLGVPVAEIERLESGADGWRQALEALDAELVETINRSLRVRGEIARMLEHRSAGAVAPGFTDIAARLSPTQRSLTLIYAHLYQPEVMADIREMFEAEVDPATAAFESLPPDADEATRERVVGPYARTIAEARARYPWIDARESRYLRHSPEVTAAAMAEAMRVVYNAAQQDVLRRAAALSLNPAVRDAAAASAG</sequence>
<dbReference type="Gene3D" id="1.10.1660.10">
    <property type="match status" value="1"/>
</dbReference>
<dbReference type="CDD" id="cd00592">
    <property type="entry name" value="HTH_MerR-like"/>
    <property type="match status" value="1"/>
</dbReference>
<dbReference type="EMBL" id="JAMTCS010000014">
    <property type="protein sequence ID" value="MCP2266896.1"/>
    <property type="molecule type" value="Genomic_DNA"/>
</dbReference>
<dbReference type="InterPro" id="IPR009061">
    <property type="entry name" value="DNA-bd_dom_put_sf"/>
</dbReference>
<protein>
    <submittedName>
        <fullName evidence="3">DNA-binding transcriptional regulator, MerR family</fullName>
    </submittedName>
</protein>
<dbReference type="Pfam" id="PF13411">
    <property type="entry name" value="MerR_1"/>
    <property type="match status" value="1"/>
</dbReference>
<name>A0A9X2JX62_9MICO</name>
<feature type="domain" description="HTH merR-type" evidence="2">
    <location>
        <begin position="2"/>
        <end position="71"/>
    </location>
</feature>
<keyword evidence="4" id="KW-1185">Reference proteome</keyword>
<comment type="caution">
    <text evidence="3">The sequence shown here is derived from an EMBL/GenBank/DDBJ whole genome shotgun (WGS) entry which is preliminary data.</text>
</comment>
<evidence type="ECO:0000259" key="2">
    <source>
        <dbReference type="PROSITE" id="PS50937"/>
    </source>
</evidence>
<reference evidence="3" key="1">
    <citation type="submission" date="2022-06" db="EMBL/GenBank/DDBJ databases">
        <title>Genomic Encyclopedia of Archaeal and Bacterial Type Strains, Phase II (KMG-II): from individual species to whole genera.</title>
        <authorList>
            <person name="Goeker M."/>
        </authorList>
    </citation>
    <scope>NUCLEOTIDE SEQUENCE</scope>
    <source>
        <strain evidence="3">DSM 26652</strain>
    </source>
</reference>
<evidence type="ECO:0000313" key="3">
    <source>
        <dbReference type="EMBL" id="MCP2266896.1"/>
    </source>
</evidence>
<dbReference type="GO" id="GO:0003677">
    <property type="term" value="F:DNA binding"/>
    <property type="evidence" value="ECO:0007669"/>
    <property type="project" value="UniProtKB-KW"/>
</dbReference>
<proteinExistence type="predicted"/>
<dbReference type="PANTHER" id="PTHR30204:SF93">
    <property type="entry name" value="HTH MERR-TYPE DOMAIN-CONTAINING PROTEIN"/>
    <property type="match status" value="1"/>
</dbReference>
<accession>A0A9X2JX62</accession>
<dbReference type="PANTHER" id="PTHR30204">
    <property type="entry name" value="REDOX-CYCLING DRUG-SENSING TRANSCRIPTIONAL ACTIVATOR SOXR"/>
    <property type="match status" value="1"/>
</dbReference>
<dbReference type="AlphaFoldDB" id="A0A9X2JX62"/>
<keyword evidence="1 3" id="KW-0238">DNA-binding</keyword>
<dbReference type="RefSeq" id="WP_253839138.1">
    <property type="nucleotide sequence ID" value="NZ_JAMTCS010000014.1"/>
</dbReference>
<dbReference type="SUPFAM" id="SSF46955">
    <property type="entry name" value="Putative DNA-binding domain"/>
    <property type="match status" value="1"/>
</dbReference>
<gene>
    <name evidence="3" type="ORF">APR03_004266</name>
</gene>
<dbReference type="GO" id="GO:0003700">
    <property type="term" value="F:DNA-binding transcription factor activity"/>
    <property type="evidence" value="ECO:0007669"/>
    <property type="project" value="InterPro"/>
</dbReference>
<evidence type="ECO:0000313" key="4">
    <source>
        <dbReference type="Proteomes" id="UP001139493"/>
    </source>
</evidence>
<organism evidence="3 4">
    <name type="scientific">Promicromonospora thailandica</name>
    <dbReference type="NCBI Taxonomy" id="765201"/>
    <lineage>
        <taxon>Bacteria</taxon>
        <taxon>Bacillati</taxon>
        <taxon>Actinomycetota</taxon>
        <taxon>Actinomycetes</taxon>
        <taxon>Micrococcales</taxon>
        <taxon>Promicromonosporaceae</taxon>
        <taxon>Promicromonospora</taxon>
    </lineage>
</organism>
<evidence type="ECO:0000256" key="1">
    <source>
        <dbReference type="ARBA" id="ARBA00023125"/>
    </source>
</evidence>
<dbReference type="InterPro" id="IPR000551">
    <property type="entry name" value="MerR-type_HTH_dom"/>
</dbReference>
<dbReference type="Proteomes" id="UP001139493">
    <property type="component" value="Unassembled WGS sequence"/>
</dbReference>
<dbReference type="SMART" id="SM00422">
    <property type="entry name" value="HTH_MERR"/>
    <property type="match status" value="1"/>
</dbReference>
<dbReference type="PROSITE" id="PS50937">
    <property type="entry name" value="HTH_MERR_2"/>
    <property type="match status" value="1"/>
</dbReference>
<dbReference type="InterPro" id="IPR047057">
    <property type="entry name" value="MerR_fam"/>
</dbReference>